<dbReference type="SUPFAM" id="SSF46785">
    <property type="entry name" value="Winged helix' DNA-binding domain"/>
    <property type="match status" value="1"/>
</dbReference>
<dbReference type="OrthoDB" id="341730at2759"/>
<dbReference type="InterPro" id="IPR014939">
    <property type="entry name" value="CDT1_Gemini-bd-like"/>
</dbReference>
<evidence type="ECO:0000256" key="1">
    <source>
        <dbReference type="ARBA" id="ARBA00008356"/>
    </source>
</evidence>
<feature type="region of interest" description="Disordered" evidence="3">
    <location>
        <begin position="22"/>
        <end position="42"/>
    </location>
</feature>
<accession>A0A8T3B242</accession>
<sequence>MENKKMPLNSPLQRMISLAKASASDEIATPEKPAQLPRRASKRRLSFSVGGVRKAAMGLRMTRNKSANQSQSFSGSAAARKTAKLSENYEMLAEFFNCLDSSVRLLRLKGALSTFTNISASIQHLTERRFTYRNLAQMKHILPEAISIKKVLLRDEATCCMKPELQVSLQVDAVERNLELKGESPYSALRKVFRDRLVQFAREHPEEDDIPEETLPHPFGRTNPSMSTEFNRSLSVAHPGKRPLVIHDQHIEEDSKVLINAQNNISSEVKSLESTPVKDIASSARLMITTPNLQTPKRSRISSIDDTPQKALVKQATRTKLFPTPRKIVKSDGEDNLSESSPVEDDVLGFLPESFLQDIRDKEKNAMEERHADVFGARSRKKIIENLPKLFDLVLLIFQSGNRSVITKQELVHKILSCNCSVIDRNEVEEQLELMEELVPDWIFQKAAATGDILYRCQTVIDILAKHAFDHMDRFTLRQREAIEKLWTFIKEQQIRRKQVQEKYAHEKISIRHSVGGGGERQHSSGLINYNNLTHIIIFWPPQLRQASTTMEPQPWNIMRSGCFSNVLHLYELY</sequence>
<dbReference type="Proteomes" id="UP000829196">
    <property type="component" value="Unassembled WGS sequence"/>
</dbReference>
<proteinExistence type="inferred from homology"/>
<dbReference type="CDD" id="cd08674">
    <property type="entry name" value="Cdt1_m"/>
    <property type="match status" value="1"/>
</dbReference>
<comment type="caution">
    <text evidence="5">The sequence shown here is derived from an EMBL/GenBank/DDBJ whole genome shotgun (WGS) entry which is preliminary data.</text>
</comment>
<evidence type="ECO:0000256" key="2">
    <source>
        <dbReference type="ARBA" id="ARBA00023306"/>
    </source>
</evidence>
<dbReference type="PANTHER" id="PTHR28637:SF1">
    <property type="entry name" value="DNA REPLICATION FACTOR CDT1"/>
    <property type="match status" value="1"/>
</dbReference>
<dbReference type="Gene3D" id="1.10.10.1420">
    <property type="entry name" value="DNA replication factor Cdt1, C-terminal WH domain"/>
    <property type="match status" value="1"/>
</dbReference>
<dbReference type="EMBL" id="JAGYWB010000013">
    <property type="protein sequence ID" value="KAI0500555.1"/>
    <property type="molecule type" value="Genomic_DNA"/>
</dbReference>
<dbReference type="Pfam" id="PF08839">
    <property type="entry name" value="CDT1"/>
    <property type="match status" value="1"/>
</dbReference>
<evidence type="ECO:0000313" key="5">
    <source>
        <dbReference type="EMBL" id="KAI0500555.1"/>
    </source>
</evidence>
<dbReference type="Pfam" id="PF16679">
    <property type="entry name" value="CDT1_C"/>
    <property type="match status" value="1"/>
</dbReference>
<dbReference type="GO" id="GO:0003677">
    <property type="term" value="F:DNA binding"/>
    <property type="evidence" value="ECO:0007669"/>
    <property type="project" value="InterPro"/>
</dbReference>
<dbReference type="InterPro" id="IPR036390">
    <property type="entry name" value="WH_DNA-bd_sf"/>
</dbReference>
<keyword evidence="2" id="KW-0131">Cell cycle</keyword>
<name>A0A8T3B242_DENNO</name>
<dbReference type="GO" id="GO:0070182">
    <property type="term" value="F:DNA polymerase binding"/>
    <property type="evidence" value="ECO:0007669"/>
    <property type="project" value="TreeGrafter"/>
</dbReference>
<dbReference type="GO" id="GO:0030174">
    <property type="term" value="P:regulation of DNA-templated DNA replication initiation"/>
    <property type="evidence" value="ECO:0007669"/>
    <property type="project" value="InterPro"/>
</dbReference>
<evidence type="ECO:0000313" key="6">
    <source>
        <dbReference type="Proteomes" id="UP000829196"/>
    </source>
</evidence>
<protein>
    <recommendedName>
        <fullName evidence="4">CDT1 Geminin-binding domain-containing protein</fullName>
    </recommendedName>
</protein>
<dbReference type="AlphaFoldDB" id="A0A8T3B242"/>
<evidence type="ECO:0000259" key="4">
    <source>
        <dbReference type="SMART" id="SM01075"/>
    </source>
</evidence>
<organism evidence="5 6">
    <name type="scientific">Dendrobium nobile</name>
    <name type="common">Orchid</name>
    <dbReference type="NCBI Taxonomy" id="94219"/>
    <lineage>
        <taxon>Eukaryota</taxon>
        <taxon>Viridiplantae</taxon>
        <taxon>Streptophyta</taxon>
        <taxon>Embryophyta</taxon>
        <taxon>Tracheophyta</taxon>
        <taxon>Spermatophyta</taxon>
        <taxon>Magnoliopsida</taxon>
        <taxon>Liliopsida</taxon>
        <taxon>Asparagales</taxon>
        <taxon>Orchidaceae</taxon>
        <taxon>Epidendroideae</taxon>
        <taxon>Malaxideae</taxon>
        <taxon>Dendrobiinae</taxon>
        <taxon>Dendrobium</taxon>
    </lineage>
</organism>
<gene>
    <name evidence="5" type="ORF">KFK09_018769</name>
</gene>
<reference evidence="5" key="1">
    <citation type="journal article" date="2022" name="Front. Genet.">
        <title>Chromosome-Scale Assembly of the Dendrobium nobile Genome Provides Insights Into the Molecular Mechanism of the Biosynthesis of the Medicinal Active Ingredient of Dendrobium.</title>
        <authorList>
            <person name="Xu Q."/>
            <person name="Niu S.-C."/>
            <person name="Li K.-L."/>
            <person name="Zheng P.-J."/>
            <person name="Zhang X.-J."/>
            <person name="Jia Y."/>
            <person name="Liu Y."/>
            <person name="Niu Y.-X."/>
            <person name="Yu L.-H."/>
            <person name="Chen D.-F."/>
            <person name="Zhang G.-Q."/>
        </authorList>
    </citation>
    <scope>NUCLEOTIDE SEQUENCE</scope>
    <source>
        <tissue evidence="5">Leaf</tissue>
    </source>
</reference>
<evidence type="ECO:0000256" key="3">
    <source>
        <dbReference type="SAM" id="MobiDB-lite"/>
    </source>
</evidence>
<dbReference type="SMART" id="SM01075">
    <property type="entry name" value="CDT1"/>
    <property type="match status" value="1"/>
</dbReference>
<dbReference type="SMR" id="A0A8T3B242"/>
<keyword evidence="6" id="KW-1185">Reference proteome</keyword>
<comment type="similarity">
    <text evidence="1">Belongs to the Cdt1 family.</text>
</comment>
<dbReference type="InterPro" id="IPR038090">
    <property type="entry name" value="Cdt1_C_WH_dom_sf"/>
</dbReference>
<dbReference type="GO" id="GO:0071163">
    <property type="term" value="P:DNA replication preinitiation complex assembly"/>
    <property type="evidence" value="ECO:0007669"/>
    <property type="project" value="InterPro"/>
</dbReference>
<dbReference type="GO" id="GO:0000278">
    <property type="term" value="P:mitotic cell cycle"/>
    <property type="evidence" value="ECO:0007669"/>
    <property type="project" value="TreeGrafter"/>
</dbReference>
<dbReference type="PANTHER" id="PTHR28637">
    <property type="entry name" value="DNA REPLICATION FACTOR CDT1"/>
    <property type="match status" value="1"/>
</dbReference>
<dbReference type="InterPro" id="IPR045173">
    <property type="entry name" value="Cdt1"/>
</dbReference>
<dbReference type="GO" id="GO:0005634">
    <property type="term" value="C:nucleus"/>
    <property type="evidence" value="ECO:0007669"/>
    <property type="project" value="TreeGrafter"/>
</dbReference>
<dbReference type="GO" id="GO:0000076">
    <property type="term" value="P:DNA replication checkpoint signaling"/>
    <property type="evidence" value="ECO:0007669"/>
    <property type="project" value="TreeGrafter"/>
</dbReference>
<dbReference type="InterPro" id="IPR032054">
    <property type="entry name" value="Cdt1_C"/>
</dbReference>
<feature type="domain" description="CDT1 Geminin-binding" evidence="4">
    <location>
        <begin position="85"/>
        <end position="217"/>
    </location>
</feature>